<evidence type="ECO:0000313" key="2">
    <source>
        <dbReference type="EMBL" id="GJS67214.1"/>
    </source>
</evidence>
<organism evidence="2 3">
    <name type="scientific">Tanacetum coccineum</name>
    <dbReference type="NCBI Taxonomy" id="301880"/>
    <lineage>
        <taxon>Eukaryota</taxon>
        <taxon>Viridiplantae</taxon>
        <taxon>Streptophyta</taxon>
        <taxon>Embryophyta</taxon>
        <taxon>Tracheophyta</taxon>
        <taxon>Spermatophyta</taxon>
        <taxon>Magnoliopsida</taxon>
        <taxon>eudicotyledons</taxon>
        <taxon>Gunneridae</taxon>
        <taxon>Pentapetalae</taxon>
        <taxon>asterids</taxon>
        <taxon>campanulids</taxon>
        <taxon>Asterales</taxon>
        <taxon>Asteraceae</taxon>
        <taxon>Asteroideae</taxon>
        <taxon>Anthemideae</taxon>
        <taxon>Anthemidinae</taxon>
        <taxon>Tanacetum</taxon>
    </lineage>
</organism>
<accession>A0ABQ4XPJ8</accession>
<dbReference type="Proteomes" id="UP001151760">
    <property type="component" value="Unassembled WGS sequence"/>
</dbReference>
<name>A0ABQ4XPJ8_9ASTR</name>
<reference evidence="2" key="1">
    <citation type="journal article" date="2022" name="Int. J. Mol. Sci.">
        <title>Draft Genome of Tanacetum Coccineum: Genomic Comparison of Closely Related Tanacetum-Family Plants.</title>
        <authorList>
            <person name="Yamashiro T."/>
            <person name="Shiraishi A."/>
            <person name="Nakayama K."/>
            <person name="Satake H."/>
        </authorList>
    </citation>
    <scope>NUCLEOTIDE SEQUENCE</scope>
</reference>
<reference evidence="2" key="2">
    <citation type="submission" date="2022-01" db="EMBL/GenBank/DDBJ databases">
        <authorList>
            <person name="Yamashiro T."/>
            <person name="Shiraishi A."/>
            <person name="Satake H."/>
            <person name="Nakayama K."/>
        </authorList>
    </citation>
    <scope>NUCLEOTIDE SEQUENCE</scope>
</reference>
<proteinExistence type="predicted"/>
<comment type="caution">
    <text evidence="2">The sequence shown here is derived from an EMBL/GenBank/DDBJ whole genome shotgun (WGS) entry which is preliminary data.</text>
</comment>
<protein>
    <submittedName>
        <fullName evidence="2">Uncharacterized protein</fullName>
    </submittedName>
</protein>
<feature type="region of interest" description="Disordered" evidence="1">
    <location>
        <begin position="89"/>
        <end position="135"/>
    </location>
</feature>
<feature type="compositionally biased region" description="Basic and acidic residues" evidence="1">
    <location>
        <begin position="105"/>
        <end position="131"/>
    </location>
</feature>
<sequence length="166" mass="18711">MSLRSYKSSKGISESLFKTFYISGLKPALQCELLRSNPKTLDEVFSLVRATEARFTDLQLWELLKTNPTTLGEAFFKARITEARFEDENNQAVDNNFGNQEDPSVSDKQEVKKADDEEIENVKDEEGKNVEGQHGSVRSIGVAIKSDVANFGREVRDIGSLRVYEL</sequence>
<dbReference type="EMBL" id="BQNB010009702">
    <property type="protein sequence ID" value="GJS67214.1"/>
    <property type="molecule type" value="Genomic_DNA"/>
</dbReference>
<gene>
    <name evidence="2" type="ORF">Tco_0681778</name>
</gene>
<evidence type="ECO:0000256" key="1">
    <source>
        <dbReference type="SAM" id="MobiDB-lite"/>
    </source>
</evidence>
<evidence type="ECO:0000313" key="3">
    <source>
        <dbReference type="Proteomes" id="UP001151760"/>
    </source>
</evidence>
<keyword evidence="3" id="KW-1185">Reference proteome</keyword>
<feature type="compositionally biased region" description="Polar residues" evidence="1">
    <location>
        <begin position="90"/>
        <end position="103"/>
    </location>
</feature>